<organism evidence="1">
    <name type="scientific">Solanum lycopersicum</name>
    <name type="common">Tomato</name>
    <name type="synonym">Lycopersicon esculentum</name>
    <dbReference type="NCBI Taxonomy" id="4081"/>
    <lineage>
        <taxon>Eukaryota</taxon>
        <taxon>Viridiplantae</taxon>
        <taxon>Streptophyta</taxon>
        <taxon>Embryophyta</taxon>
        <taxon>Tracheophyta</taxon>
        <taxon>Spermatophyta</taxon>
        <taxon>Magnoliopsida</taxon>
        <taxon>eudicotyledons</taxon>
        <taxon>Gunneridae</taxon>
        <taxon>Pentapetalae</taxon>
        <taxon>asterids</taxon>
        <taxon>lamiids</taxon>
        <taxon>Solanales</taxon>
        <taxon>Solanaceae</taxon>
        <taxon>Solanoideae</taxon>
        <taxon>Solaneae</taxon>
        <taxon>Solanum</taxon>
        <taxon>Solanum subgen. Lycopersicon</taxon>
    </lineage>
</organism>
<dbReference type="InParanoid" id="A0A3Q7I7T1"/>
<evidence type="ECO:0000313" key="1">
    <source>
        <dbReference type="EnsemblPlants" id="Solyc07g049765.1.1"/>
    </source>
</evidence>
<accession>A0A3Q7I7T1</accession>
<proteinExistence type="predicted"/>
<protein>
    <submittedName>
        <fullName evidence="1">Uncharacterized protein</fullName>
    </submittedName>
</protein>
<dbReference type="Proteomes" id="UP000004994">
    <property type="component" value="Chromosome 7"/>
</dbReference>
<keyword evidence="2" id="KW-1185">Reference proteome</keyword>
<reference evidence="1" key="1">
    <citation type="journal article" date="2012" name="Nature">
        <title>The tomato genome sequence provides insights into fleshy fruit evolution.</title>
        <authorList>
            <consortium name="Tomato Genome Consortium"/>
        </authorList>
    </citation>
    <scope>NUCLEOTIDE SEQUENCE [LARGE SCALE GENOMIC DNA]</scope>
    <source>
        <strain evidence="1">cv. Heinz 1706</strain>
    </source>
</reference>
<dbReference type="EnsemblPlants" id="Solyc07g049765.1.1">
    <property type="protein sequence ID" value="Solyc07g049765.1.1"/>
    <property type="gene ID" value="Solyc07g049765.1"/>
</dbReference>
<dbReference type="Gramene" id="Solyc07g049765.1.1">
    <property type="protein sequence ID" value="Solyc07g049765.1.1"/>
    <property type="gene ID" value="Solyc07g049765.1"/>
</dbReference>
<reference evidence="1" key="2">
    <citation type="submission" date="2019-01" db="UniProtKB">
        <authorList>
            <consortium name="EnsemblPlants"/>
        </authorList>
    </citation>
    <scope>IDENTIFICATION</scope>
    <source>
        <strain evidence="1">cv. Heinz 1706</strain>
    </source>
</reference>
<name>A0A3Q7I7T1_SOLLC</name>
<evidence type="ECO:0000313" key="2">
    <source>
        <dbReference type="Proteomes" id="UP000004994"/>
    </source>
</evidence>
<dbReference type="AlphaFoldDB" id="A0A3Q7I7T1"/>
<sequence length="123" mass="13930">MQISPKTRNLVAFSAFISTIEPKNMKEAMMDADGVVEDSPKRRPSTKAVTQNLIGDAMKSNEDVLLARHAKKKKFHFPEPIKKIRTNYKFGKGSNSLLEYCKRHSPQIVEWRGVPSLEVDVNS</sequence>